<reference evidence="1 2" key="1">
    <citation type="submission" date="2019-06" db="EMBL/GenBank/DDBJ databases">
        <title>Genomic Encyclopedia of Type Strains, Phase IV (KMG-V): Genome sequencing to study the core and pangenomes of soil and plant-associated prokaryotes.</title>
        <authorList>
            <person name="Whitman W."/>
        </authorList>
    </citation>
    <scope>NUCLEOTIDE SEQUENCE [LARGE SCALE GENOMIC DNA]</scope>
    <source>
        <strain evidence="1 2">BR 10355</strain>
    </source>
</reference>
<organism evidence="1 2">
    <name type="scientific">Bradyrhizobium macuxiense</name>
    <dbReference type="NCBI Taxonomy" id="1755647"/>
    <lineage>
        <taxon>Bacteria</taxon>
        <taxon>Pseudomonadati</taxon>
        <taxon>Pseudomonadota</taxon>
        <taxon>Alphaproteobacteria</taxon>
        <taxon>Hyphomicrobiales</taxon>
        <taxon>Nitrobacteraceae</taxon>
        <taxon>Bradyrhizobium</taxon>
    </lineage>
</organism>
<dbReference type="AlphaFoldDB" id="A0A560L2H6"/>
<comment type="caution">
    <text evidence="1">The sequence shown here is derived from an EMBL/GenBank/DDBJ whole genome shotgun (WGS) entry which is preliminary data.</text>
</comment>
<keyword evidence="2" id="KW-1185">Reference proteome</keyword>
<sequence>MRLCVGTHYKTIDRVIDGDSINWPDAAAQLGTLAVQKGSDNVGGRFREVRLPGPYPMEIFAMTASVWYSASNIRAYADVTPLAAA</sequence>
<name>A0A560L2H6_9BRAD</name>
<dbReference type="Proteomes" id="UP000321304">
    <property type="component" value="Unassembled WGS sequence"/>
</dbReference>
<dbReference type="EMBL" id="VITY01000022">
    <property type="protein sequence ID" value="TWB87320.1"/>
    <property type="molecule type" value="Genomic_DNA"/>
</dbReference>
<accession>A0A560L2H6</accession>
<protein>
    <submittedName>
        <fullName evidence="1">Uncharacterized protein</fullName>
    </submittedName>
</protein>
<gene>
    <name evidence="1" type="ORF">FBZ93_122101</name>
</gene>
<evidence type="ECO:0000313" key="2">
    <source>
        <dbReference type="Proteomes" id="UP000321304"/>
    </source>
</evidence>
<proteinExistence type="predicted"/>
<evidence type="ECO:0000313" key="1">
    <source>
        <dbReference type="EMBL" id="TWB87320.1"/>
    </source>
</evidence>